<comment type="caution">
    <text evidence="1">The sequence shown here is derived from an EMBL/GenBank/DDBJ whole genome shotgun (WGS) entry which is preliminary data.</text>
</comment>
<organism evidence="1">
    <name type="scientific">bioreactor metagenome</name>
    <dbReference type="NCBI Taxonomy" id="1076179"/>
    <lineage>
        <taxon>unclassified sequences</taxon>
        <taxon>metagenomes</taxon>
        <taxon>ecological metagenomes</taxon>
    </lineage>
</organism>
<evidence type="ECO:0000313" key="1">
    <source>
        <dbReference type="EMBL" id="MPN33107.1"/>
    </source>
</evidence>
<dbReference type="AlphaFoldDB" id="A0A645H246"/>
<gene>
    <name evidence="1" type="ORF">SDC9_180590</name>
</gene>
<accession>A0A645H246</accession>
<protein>
    <submittedName>
        <fullName evidence="1">Uncharacterized protein</fullName>
    </submittedName>
</protein>
<proteinExistence type="predicted"/>
<reference evidence="1" key="1">
    <citation type="submission" date="2019-08" db="EMBL/GenBank/DDBJ databases">
        <authorList>
            <person name="Kucharzyk K."/>
            <person name="Murdoch R.W."/>
            <person name="Higgins S."/>
            <person name="Loffler F."/>
        </authorList>
    </citation>
    <scope>NUCLEOTIDE SEQUENCE</scope>
</reference>
<dbReference type="EMBL" id="VSSQ01085457">
    <property type="protein sequence ID" value="MPN33107.1"/>
    <property type="molecule type" value="Genomic_DNA"/>
</dbReference>
<sequence length="162" mass="18693">MKWAHGRLTQYVNEFSRLDFVEKTIEALENRSEILPEVTNISKSNDEVQALIAEYIAHINASLNVEGDVLVCADFLEKTRLFVERLKKGLSQSSLYGEKRLRLLWVEGLTNLIYATQDWLKTVVLCSKDETKEIYLSYCKACQRSIVRFEKTRQAITKEAIA</sequence>
<name>A0A645H246_9ZZZZ</name>